<evidence type="ECO:0000313" key="1">
    <source>
        <dbReference type="EMBL" id="KAF6138098.1"/>
    </source>
</evidence>
<dbReference type="SUPFAM" id="SSF53098">
    <property type="entry name" value="Ribonuclease H-like"/>
    <property type="match status" value="1"/>
</dbReference>
<accession>A0A7J7L6B7</accession>
<evidence type="ECO:0000313" key="2">
    <source>
        <dbReference type="Proteomes" id="UP000541444"/>
    </source>
</evidence>
<reference evidence="1 2" key="1">
    <citation type="journal article" date="2020" name="IScience">
        <title>Genome Sequencing of the Endangered Kingdonia uniflora (Circaeasteraceae, Ranunculales) Reveals Potential Mechanisms of Evolutionary Specialization.</title>
        <authorList>
            <person name="Sun Y."/>
            <person name="Deng T."/>
            <person name="Zhang A."/>
            <person name="Moore M.J."/>
            <person name="Landis J.B."/>
            <person name="Lin N."/>
            <person name="Zhang H."/>
            <person name="Zhang X."/>
            <person name="Huang J."/>
            <person name="Zhang X."/>
            <person name="Sun H."/>
            <person name="Wang H."/>
        </authorList>
    </citation>
    <scope>NUCLEOTIDE SEQUENCE [LARGE SCALE GENOMIC DNA]</scope>
    <source>
        <strain evidence="1">TB1705</strain>
        <tissue evidence="1">Leaf</tissue>
    </source>
</reference>
<gene>
    <name evidence="1" type="ORF">GIB67_033512</name>
</gene>
<comment type="caution">
    <text evidence="1">The sequence shown here is derived from an EMBL/GenBank/DDBJ whole genome shotgun (WGS) entry which is preliminary data.</text>
</comment>
<name>A0A7J7L6B7_9MAGN</name>
<dbReference type="InterPro" id="IPR012337">
    <property type="entry name" value="RNaseH-like_sf"/>
</dbReference>
<evidence type="ECO:0008006" key="3">
    <source>
        <dbReference type="Google" id="ProtNLM"/>
    </source>
</evidence>
<dbReference type="Gene3D" id="3.30.70.260">
    <property type="match status" value="1"/>
</dbReference>
<feature type="non-terminal residue" evidence="1">
    <location>
        <position position="1"/>
    </location>
</feature>
<dbReference type="AlphaFoldDB" id="A0A7J7L6B7"/>
<dbReference type="SUPFAM" id="SSF55021">
    <property type="entry name" value="ACT-like"/>
    <property type="match status" value="1"/>
</dbReference>
<proteinExistence type="predicted"/>
<dbReference type="InterPro" id="IPR045865">
    <property type="entry name" value="ACT-like_dom_sf"/>
</dbReference>
<organism evidence="1 2">
    <name type="scientific">Kingdonia uniflora</name>
    <dbReference type="NCBI Taxonomy" id="39325"/>
    <lineage>
        <taxon>Eukaryota</taxon>
        <taxon>Viridiplantae</taxon>
        <taxon>Streptophyta</taxon>
        <taxon>Embryophyta</taxon>
        <taxon>Tracheophyta</taxon>
        <taxon>Spermatophyta</taxon>
        <taxon>Magnoliopsida</taxon>
        <taxon>Ranunculales</taxon>
        <taxon>Circaeasteraceae</taxon>
        <taxon>Kingdonia</taxon>
    </lineage>
</organism>
<dbReference type="EMBL" id="JACGCM010002614">
    <property type="protein sequence ID" value="KAF6138098.1"/>
    <property type="molecule type" value="Genomic_DNA"/>
</dbReference>
<sequence length="138" mass="15496">ITHMPMPFKTSIAFTLEEGPGVLFKALAVLAMRDINLTKIKLVEPTRVNDQYLTNILLKINGNLVGLNSMLTTNRGLNIPVFSKAPAMMLGIDVLHGSPARLMCLLFLSDLLLDFYTSSRKRKPDEIIVFRWEDGHKV</sequence>
<dbReference type="PANTHER" id="PTHR22891">
    <property type="entry name" value="EUKARYOTIC TRANSLATION INITIATION FACTOR 2C"/>
    <property type="match status" value="1"/>
</dbReference>
<dbReference type="OrthoDB" id="2414662at2759"/>
<keyword evidence="2" id="KW-1185">Reference proteome</keyword>
<protein>
    <recommendedName>
        <fullName evidence="3">ACT domain-containing protein</fullName>
    </recommendedName>
</protein>
<dbReference type="Proteomes" id="UP000541444">
    <property type="component" value="Unassembled WGS sequence"/>
</dbReference>